<feature type="non-terminal residue" evidence="2">
    <location>
        <position position="138"/>
    </location>
</feature>
<dbReference type="PANTHER" id="PTHR23028">
    <property type="entry name" value="ACETYLTRANSFERASE"/>
    <property type="match status" value="1"/>
</dbReference>
<feature type="transmembrane region" description="Helical" evidence="1">
    <location>
        <begin position="51"/>
        <end position="69"/>
    </location>
</feature>
<evidence type="ECO:0000256" key="1">
    <source>
        <dbReference type="SAM" id="Phobius"/>
    </source>
</evidence>
<evidence type="ECO:0000313" key="3">
    <source>
        <dbReference type="Proteomes" id="UP001432322"/>
    </source>
</evidence>
<dbReference type="GO" id="GO:0000271">
    <property type="term" value="P:polysaccharide biosynthetic process"/>
    <property type="evidence" value="ECO:0007669"/>
    <property type="project" value="TreeGrafter"/>
</dbReference>
<feature type="non-terminal residue" evidence="2">
    <location>
        <position position="1"/>
    </location>
</feature>
<feature type="transmembrane region" description="Helical" evidence="1">
    <location>
        <begin position="23"/>
        <end position="42"/>
    </location>
</feature>
<proteinExistence type="predicted"/>
<name>A0AAV5W0W9_9BILA</name>
<reference evidence="2" key="1">
    <citation type="submission" date="2023-10" db="EMBL/GenBank/DDBJ databases">
        <title>Genome assembly of Pristionchus species.</title>
        <authorList>
            <person name="Yoshida K."/>
            <person name="Sommer R.J."/>
        </authorList>
    </citation>
    <scope>NUCLEOTIDE SEQUENCE</scope>
    <source>
        <strain evidence="2">RS5133</strain>
    </source>
</reference>
<keyword evidence="1" id="KW-0812">Transmembrane</keyword>
<gene>
    <name evidence="2" type="ORF">PFISCL1PPCAC_15252</name>
</gene>
<keyword evidence="1" id="KW-1133">Transmembrane helix</keyword>
<dbReference type="PANTHER" id="PTHR23028:SF53">
    <property type="entry name" value="ACYL_TRANSF_3 DOMAIN-CONTAINING PROTEIN"/>
    <property type="match status" value="1"/>
</dbReference>
<dbReference type="EMBL" id="BTSY01000004">
    <property type="protein sequence ID" value="GMT23955.1"/>
    <property type="molecule type" value="Genomic_DNA"/>
</dbReference>
<organism evidence="2 3">
    <name type="scientific">Pristionchus fissidentatus</name>
    <dbReference type="NCBI Taxonomy" id="1538716"/>
    <lineage>
        <taxon>Eukaryota</taxon>
        <taxon>Metazoa</taxon>
        <taxon>Ecdysozoa</taxon>
        <taxon>Nematoda</taxon>
        <taxon>Chromadorea</taxon>
        <taxon>Rhabditida</taxon>
        <taxon>Rhabditina</taxon>
        <taxon>Diplogasteromorpha</taxon>
        <taxon>Diplogasteroidea</taxon>
        <taxon>Neodiplogasteridae</taxon>
        <taxon>Pristionchus</taxon>
    </lineage>
</organism>
<dbReference type="GO" id="GO:0016020">
    <property type="term" value="C:membrane"/>
    <property type="evidence" value="ECO:0007669"/>
    <property type="project" value="TreeGrafter"/>
</dbReference>
<dbReference type="Proteomes" id="UP001432322">
    <property type="component" value="Unassembled WGS sequence"/>
</dbReference>
<comment type="caution">
    <text evidence="2">The sequence shown here is derived from an EMBL/GenBank/DDBJ whole genome shotgun (WGS) entry which is preliminary data.</text>
</comment>
<accession>A0AAV5W0W9</accession>
<keyword evidence="3" id="KW-1185">Reference proteome</keyword>
<sequence>LIHWPVIVFHHSWILTVKLHSEDAFICLSISLAISIVIHHFYEKWLLTKSFNYCFIISMALYVISLGMLRSQIPQTISNRLIDYNQDGNSTLRELMEWNHRESLSCCINKPDDCKRDWEAELLTDWRKEVNSRCISVS</sequence>
<protein>
    <submittedName>
        <fullName evidence="2">Uncharacterized protein</fullName>
    </submittedName>
</protein>
<keyword evidence="1" id="KW-0472">Membrane</keyword>
<dbReference type="InterPro" id="IPR050879">
    <property type="entry name" value="Acyltransferase_3"/>
</dbReference>
<dbReference type="AlphaFoldDB" id="A0AAV5W0W9"/>
<evidence type="ECO:0000313" key="2">
    <source>
        <dbReference type="EMBL" id="GMT23955.1"/>
    </source>
</evidence>